<dbReference type="Proteomes" id="UP000664859">
    <property type="component" value="Unassembled WGS sequence"/>
</dbReference>
<dbReference type="AlphaFoldDB" id="A0A835YMW6"/>
<name>A0A835YMW6_9STRA</name>
<sequence length="1181" mass="120450">MPRRSSHRHEVDDVLVEVTFCPREERLHNFNLTCAVRKKPAKLNINIKGEGFGVHARLLLEGEESVTGGGTSTLALPGGVDAGGCVGARGGYELSPLPNFNTIDFGRVYINDRARRKVTVVNPGKFNVDYALFYRASTSSGDAAAARAGGGGGGGLYDSAGGGNGMPSALSVTATTVSAMSGAAAAVPAAGTRSSGGGAFSLNGTVRRGERLELALEFAPLSEAALDGGGELVCALAMSARHTYVLRLAGRGAHPGLRFSFLRHDFGPCFVTPPGEPPAAETAVLRVANADAAAPLSLDCDFAGHRCLRVECAPAVIAPGAEVDIPIHFAPREAKGYAFSVPFLVNGSYTVKVVLLGEGCPARLELANPSQRHVSFGMVPAGATVTKVVRVVNRSKRAMALQLTQEGEDTGGGGAGSAGAGALAARSVTFSPAAALTLAPRQGVNVELTFAPRARLAAFSETLLVRAGAAAAPRALCAVSGQSVGMAVRLAQNALPFGTVCAGAAKTLRLALENEGDDPVRFAWDAATLGPHFTVAPMDGLAAPLRSVTFDVTFRPRAPHPDVRQEGITLVAASAVAAAGAAPTRLALACTGISVEQPEESVIKLAFDARVRQTQTQSVTLTNPTDRPWYIEPVVTGDHWSGDAQVSVPAKGSAQYGITFCPLAMTAAVGAGAAAGAATGAAAAAAAAGAAAAGAAAAAGGGAAAAGGGAAERPQVHRGGLFFPLPDGNGIMYAMTGTAGPPLAEGPPIELATPAKTPLSFAVPVRNWLRRPQRFDAAVRLGDGAHASTQLKGASTVEVPPLGAKQYALRFVAYKEGVTTAQVTFTCPHTGEYQFHDLVITAGEPEVQETIAMEASVRNAARHVITIDNPLPPSAAITLGSVTAPAAAAAKAAAAPDAWWQCSNRCVRLRQLGAMAGRHEGAFEIEYRPLLAAPGGTAEAVTLSFAIAELGTYKYALRLVATPPREAHALRFATALGAAPAPVETLAVRVFNGAEAAPFECRVERHPQFFRAPARVAAPALLPPGSAAAWDGQILSVPVAFEPEAPGDLEDTLVVTSPIFGTYRCALRGACGPPVPQGPFRVAPGGAARDVPFRNVFAAPQEFAFTVDNAAFAVVGGARATIPGKTARAIQVKYTAAAAAGDGSGGGGSSGGIVAAQLIVQCVGGANGGLPPWVFYLQGGE</sequence>
<evidence type="ECO:0000313" key="2">
    <source>
        <dbReference type="Proteomes" id="UP000664859"/>
    </source>
</evidence>
<dbReference type="GO" id="GO:1904158">
    <property type="term" value="P:axonemal central apparatus assembly"/>
    <property type="evidence" value="ECO:0007669"/>
    <property type="project" value="TreeGrafter"/>
</dbReference>
<dbReference type="InterPro" id="IPR013783">
    <property type="entry name" value="Ig-like_fold"/>
</dbReference>
<dbReference type="EMBL" id="JAFCMP010000536">
    <property type="protein sequence ID" value="KAG5176525.1"/>
    <property type="molecule type" value="Genomic_DNA"/>
</dbReference>
<dbReference type="Gene3D" id="2.60.40.10">
    <property type="entry name" value="Immunoglobulins"/>
    <property type="match status" value="3"/>
</dbReference>
<dbReference type="InterPro" id="IPR033305">
    <property type="entry name" value="Hydin-like"/>
</dbReference>
<comment type="caution">
    <text evidence="1">The sequence shown here is derived from an EMBL/GenBank/DDBJ whole genome shotgun (WGS) entry which is preliminary data.</text>
</comment>
<proteinExistence type="predicted"/>
<dbReference type="OrthoDB" id="442692at2759"/>
<dbReference type="PANTHER" id="PTHR23053:SF0">
    <property type="entry name" value="HYDROCEPHALUS-INDUCING PROTEIN HOMOLOG"/>
    <property type="match status" value="1"/>
</dbReference>
<gene>
    <name evidence="1" type="ORF">JKP88DRAFT_256749</name>
</gene>
<organism evidence="1 2">
    <name type="scientific">Tribonema minus</name>
    <dbReference type="NCBI Taxonomy" id="303371"/>
    <lineage>
        <taxon>Eukaryota</taxon>
        <taxon>Sar</taxon>
        <taxon>Stramenopiles</taxon>
        <taxon>Ochrophyta</taxon>
        <taxon>PX clade</taxon>
        <taxon>Xanthophyceae</taxon>
        <taxon>Tribonematales</taxon>
        <taxon>Tribonemataceae</taxon>
        <taxon>Tribonema</taxon>
    </lineage>
</organism>
<keyword evidence="2" id="KW-1185">Reference proteome</keyword>
<reference evidence="1" key="1">
    <citation type="submission" date="2021-02" db="EMBL/GenBank/DDBJ databases">
        <title>First Annotated Genome of the Yellow-green Alga Tribonema minus.</title>
        <authorList>
            <person name="Mahan K.M."/>
        </authorList>
    </citation>
    <scope>NUCLEOTIDE SEQUENCE</scope>
    <source>
        <strain evidence="1">UTEX B ZZ1240</strain>
    </source>
</reference>
<accession>A0A835YMW6</accession>
<dbReference type="GO" id="GO:0003341">
    <property type="term" value="P:cilium movement"/>
    <property type="evidence" value="ECO:0007669"/>
    <property type="project" value="TreeGrafter"/>
</dbReference>
<dbReference type="PANTHER" id="PTHR23053">
    <property type="entry name" value="DLEC1 DELETED IN LUNG AND ESOPHAGEAL CANCER 1"/>
    <property type="match status" value="1"/>
</dbReference>
<dbReference type="GO" id="GO:0005930">
    <property type="term" value="C:axoneme"/>
    <property type="evidence" value="ECO:0007669"/>
    <property type="project" value="TreeGrafter"/>
</dbReference>
<protein>
    <submittedName>
        <fullName evidence="1">Uncharacterized protein</fullName>
    </submittedName>
</protein>
<evidence type="ECO:0000313" key="1">
    <source>
        <dbReference type="EMBL" id="KAG5176525.1"/>
    </source>
</evidence>